<dbReference type="AlphaFoldDB" id="Q4T8M6"/>
<accession>Q4T8M6</accession>
<feature type="compositionally biased region" description="Basic and acidic residues" evidence="1">
    <location>
        <begin position="106"/>
        <end position="122"/>
    </location>
</feature>
<evidence type="ECO:0000256" key="1">
    <source>
        <dbReference type="SAM" id="MobiDB-lite"/>
    </source>
</evidence>
<dbReference type="KEGG" id="tng:GSTEN00005158G001"/>
<reference evidence="2" key="1">
    <citation type="journal article" date="2004" name="Nature">
        <title>Genome duplication in the teleost fish Tetraodon nigroviridis reveals the early vertebrate proto-karyotype.</title>
        <authorList>
            <person name="Jaillon O."/>
            <person name="Aury J.-M."/>
            <person name="Brunet F."/>
            <person name="Petit J.-L."/>
            <person name="Stange-Thomann N."/>
            <person name="Mauceli E."/>
            <person name="Bouneau L."/>
            <person name="Fischer C."/>
            <person name="Ozouf-Costaz C."/>
            <person name="Bernot A."/>
            <person name="Nicaud S."/>
            <person name="Jaffe D."/>
            <person name="Fisher S."/>
            <person name="Lutfalla G."/>
            <person name="Dossat C."/>
            <person name="Segurens B."/>
            <person name="Dasilva C."/>
            <person name="Salanoubat M."/>
            <person name="Levy M."/>
            <person name="Boudet N."/>
            <person name="Castellano S."/>
            <person name="Anthouard V."/>
            <person name="Jubin C."/>
            <person name="Castelli V."/>
            <person name="Katinka M."/>
            <person name="Vacherie B."/>
            <person name="Biemont C."/>
            <person name="Skalli Z."/>
            <person name="Cattolico L."/>
            <person name="Poulain J."/>
            <person name="De Berardinis V."/>
            <person name="Cruaud C."/>
            <person name="Duprat S."/>
            <person name="Brottier P."/>
            <person name="Coutanceau J.-P."/>
            <person name="Gouzy J."/>
            <person name="Parra G."/>
            <person name="Lardier G."/>
            <person name="Chapple C."/>
            <person name="McKernan K.J."/>
            <person name="McEwan P."/>
            <person name="Bosak S."/>
            <person name="Kellis M."/>
            <person name="Volff J.-N."/>
            <person name="Guigo R."/>
            <person name="Zody M.C."/>
            <person name="Mesirov J."/>
            <person name="Lindblad-Toh K."/>
            <person name="Birren B."/>
            <person name="Nusbaum C."/>
            <person name="Kahn D."/>
            <person name="Robinson-Rechavi M."/>
            <person name="Laudet V."/>
            <person name="Schachter V."/>
            <person name="Quetier F."/>
            <person name="Saurin W."/>
            <person name="Scarpelli C."/>
            <person name="Wincker P."/>
            <person name="Lander E.S."/>
            <person name="Weissenbach J."/>
            <person name="Roest Crollius H."/>
        </authorList>
    </citation>
    <scope>NUCLEOTIDE SEQUENCE [LARGE SCALE GENOMIC DNA]</scope>
</reference>
<gene>
    <name evidence="2" type="ORF">GSTENG00005158001</name>
</gene>
<comment type="caution">
    <text evidence="2">The sequence shown here is derived from an EMBL/GenBank/DDBJ whole genome shotgun (WGS) entry which is preliminary data.</text>
</comment>
<protein>
    <submittedName>
        <fullName evidence="2">(spotted green pufferfish) hypothetical protein</fullName>
    </submittedName>
</protein>
<proteinExistence type="predicted"/>
<dbReference type="EMBL" id="CAAE01007764">
    <property type="protein sequence ID" value="CAF90756.1"/>
    <property type="molecule type" value="Genomic_DNA"/>
</dbReference>
<reference evidence="2" key="2">
    <citation type="submission" date="2004-02" db="EMBL/GenBank/DDBJ databases">
        <authorList>
            <consortium name="Genoscope"/>
            <consortium name="Whitehead Institute Centre for Genome Research"/>
        </authorList>
    </citation>
    <scope>NUCLEOTIDE SEQUENCE</scope>
</reference>
<sequence length="212" mass="24506">MGLISSVWLSNTGSIVQQWRMKKEKQEFHRMQSDESNESGVPAHFGGFRLHSSDPTWNGNLIPLSHWLPSRCSWKRRGSPAVPTTPTVTKLLEKHQNCPPYSRSRFPNDHESVERRRKRQGEEGEMCRDAVVVGASIGIALYLHHRYSTPSTHLRMFLNLQTGESVSHPIIIHMFHLTFNMQSHTVPQPESAYRCHIITRTARYFVLVYWVC</sequence>
<evidence type="ECO:0000313" key="2">
    <source>
        <dbReference type="EMBL" id="CAF90756.1"/>
    </source>
</evidence>
<organism evidence="2">
    <name type="scientific">Tetraodon nigroviridis</name>
    <name type="common">Spotted green pufferfish</name>
    <name type="synonym">Chelonodon nigroviridis</name>
    <dbReference type="NCBI Taxonomy" id="99883"/>
    <lineage>
        <taxon>Eukaryota</taxon>
        <taxon>Metazoa</taxon>
        <taxon>Chordata</taxon>
        <taxon>Craniata</taxon>
        <taxon>Vertebrata</taxon>
        <taxon>Euteleostomi</taxon>
        <taxon>Actinopterygii</taxon>
        <taxon>Neopterygii</taxon>
        <taxon>Teleostei</taxon>
        <taxon>Neoteleostei</taxon>
        <taxon>Acanthomorphata</taxon>
        <taxon>Eupercaria</taxon>
        <taxon>Tetraodontiformes</taxon>
        <taxon>Tetradontoidea</taxon>
        <taxon>Tetraodontidae</taxon>
        <taxon>Tetraodon</taxon>
    </lineage>
</organism>
<name>Q4T8M6_TETNG</name>
<feature type="region of interest" description="Disordered" evidence="1">
    <location>
        <begin position="97"/>
        <end position="122"/>
    </location>
</feature>